<keyword evidence="2" id="KW-0548">Nucleotidyltransferase</keyword>
<keyword evidence="2" id="KW-0695">RNA-directed DNA polymerase</keyword>
<evidence type="ECO:0000259" key="1">
    <source>
        <dbReference type="Pfam" id="PF00078"/>
    </source>
</evidence>
<dbReference type="CTD" id="36373728"/>
<dbReference type="GO" id="GO:0003964">
    <property type="term" value="F:RNA-directed DNA polymerase activity"/>
    <property type="evidence" value="ECO:0007669"/>
    <property type="project" value="UniProtKB-KW"/>
</dbReference>
<evidence type="ECO:0000313" key="3">
    <source>
        <dbReference type="Proteomes" id="UP000035682"/>
    </source>
</evidence>
<dbReference type="Gene3D" id="3.10.10.10">
    <property type="entry name" value="HIV Type 1 Reverse Transcriptase, subunit A, domain 1"/>
    <property type="match status" value="1"/>
</dbReference>
<evidence type="ECO:0000313" key="2">
    <source>
        <dbReference type="EMBL" id="CEF61360.1"/>
    </source>
</evidence>
<keyword evidence="3" id="KW-1185">Reference proteome</keyword>
<proteinExistence type="predicted"/>
<dbReference type="GeneID" id="36373728"/>
<protein>
    <submittedName>
        <fullName evidence="2 4">Reverse transcriptase domain-containing protein</fullName>
    </submittedName>
</protein>
<dbReference type="EMBL" id="LN609407">
    <property type="protein sequence ID" value="CEF61360.1"/>
    <property type="molecule type" value="Genomic_DNA"/>
</dbReference>
<sequence length="238" mass="27693">MIHEQEKLMKLNIQLSFHQDGVEINHISIQAEEIKNEISLLFQNMLSSNRFDLGTCTIHALKMEFKQSKLFSNLRYDPNPKIRNQVQLEINVFTFISKLDLVPAYMKIPYYPDDKDVIGRHFGSTIFSILRLTIGGKNSSFIFQSIFDKILQGMSATSYQNDCWIFTQGTFAHHKEEVFKVCYKINQHSLKINLNKCDFATFETEILGHIINCSETKMSLKFTRILSQFPMPTNIHQL</sequence>
<dbReference type="PANTHER" id="PTHR37984:SF5">
    <property type="entry name" value="PROTEIN NYNRIN-LIKE"/>
    <property type="match status" value="1"/>
</dbReference>
<dbReference type="PANTHER" id="PTHR37984">
    <property type="entry name" value="PROTEIN CBG26694"/>
    <property type="match status" value="1"/>
</dbReference>
<dbReference type="RefSeq" id="XP_024500569.1">
    <property type="nucleotide sequence ID" value="XM_024646382.1"/>
</dbReference>
<dbReference type="InterPro" id="IPR050951">
    <property type="entry name" value="Retrovirus_Pol_polyprotein"/>
</dbReference>
<dbReference type="AlphaFoldDB" id="A0A090KV14"/>
<reference evidence="4" key="3">
    <citation type="submission" date="2020-12" db="UniProtKB">
        <authorList>
            <consortium name="WormBaseParasite"/>
        </authorList>
    </citation>
    <scope>IDENTIFICATION</scope>
</reference>
<evidence type="ECO:0000313" key="5">
    <source>
        <dbReference type="WormBase" id="SRAE_0000048600"/>
    </source>
</evidence>
<dbReference type="Gene3D" id="3.30.70.270">
    <property type="match status" value="1"/>
</dbReference>
<accession>A0A090KV14</accession>
<reference evidence="3" key="2">
    <citation type="submission" date="2014-09" db="EMBL/GenBank/DDBJ databases">
        <authorList>
            <person name="Martin A.A."/>
        </authorList>
    </citation>
    <scope>NUCLEOTIDE SEQUENCE</scope>
    <source>
        <strain evidence="3">ED321</strain>
    </source>
</reference>
<dbReference type="WBParaSite" id="SRAE_0000048600.1">
    <property type="protein sequence ID" value="SRAE_0000048600.1"/>
    <property type="gene ID" value="WBGene00256230"/>
</dbReference>
<dbReference type="OrthoDB" id="427924at2759"/>
<gene>
    <name evidence="2 4 5" type="ORF">SRAE_0000048600</name>
</gene>
<dbReference type="Proteomes" id="UP000035682">
    <property type="component" value="Unplaced"/>
</dbReference>
<dbReference type="InterPro" id="IPR043502">
    <property type="entry name" value="DNA/RNA_pol_sf"/>
</dbReference>
<dbReference type="InterPro" id="IPR043128">
    <property type="entry name" value="Rev_trsase/Diguanyl_cyclase"/>
</dbReference>
<keyword evidence="2" id="KW-0808">Transferase</keyword>
<reference evidence="2" key="1">
    <citation type="submission" date="2014-09" db="EMBL/GenBank/DDBJ databases">
        <authorList>
            <person name="Aslett A.Martin."/>
        </authorList>
    </citation>
    <scope>NUCLEOTIDE SEQUENCE</scope>
    <source>
        <strain evidence="2">ED321 Heterogonic</strain>
    </source>
</reference>
<dbReference type="Pfam" id="PF00078">
    <property type="entry name" value="RVT_1"/>
    <property type="match status" value="1"/>
</dbReference>
<evidence type="ECO:0000313" key="4">
    <source>
        <dbReference type="WBParaSite" id="SRAE_0000048600.1"/>
    </source>
</evidence>
<feature type="domain" description="Reverse transcriptase" evidence="1">
    <location>
        <begin position="85"/>
        <end position="211"/>
    </location>
</feature>
<dbReference type="SUPFAM" id="SSF56672">
    <property type="entry name" value="DNA/RNA polymerases"/>
    <property type="match status" value="1"/>
</dbReference>
<dbReference type="WormBase" id="SRAE_0000048600">
    <property type="protein sequence ID" value="SRP07972"/>
    <property type="gene ID" value="WBGene00256230"/>
</dbReference>
<dbReference type="InterPro" id="IPR000477">
    <property type="entry name" value="RT_dom"/>
</dbReference>
<organism evidence="2">
    <name type="scientific">Strongyloides ratti</name>
    <name type="common">Parasitic roundworm</name>
    <dbReference type="NCBI Taxonomy" id="34506"/>
    <lineage>
        <taxon>Eukaryota</taxon>
        <taxon>Metazoa</taxon>
        <taxon>Ecdysozoa</taxon>
        <taxon>Nematoda</taxon>
        <taxon>Chromadorea</taxon>
        <taxon>Rhabditida</taxon>
        <taxon>Tylenchina</taxon>
        <taxon>Panagrolaimomorpha</taxon>
        <taxon>Strongyloidoidea</taxon>
        <taxon>Strongyloididae</taxon>
        <taxon>Strongyloides</taxon>
    </lineage>
</organism>
<name>A0A090KV14_STRRB</name>